<name>A0A7Y9LPM8_9BURK</name>
<comment type="similarity">
    <text evidence="7">Belongs to the binding-protein-dependent transport system permease family.</text>
</comment>
<keyword evidence="2 7" id="KW-0813">Transport</keyword>
<dbReference type="Pfam" id="PF00528">
    <property type="entry name" value="BPD_transp_1"/>
    <property type="match status" value="1"/>
</dbReference>
<accession>A0A7Y9LPM8</accession>
<dbReference type="PROSITE" id="PS50928">
    <property type="entry name" value="ABC_TM1"/>
    <property type="match status" value="1"/>
</dbReference>
<evidence type="ECO:0000256" key="4">
    <source>
        <dbReference type="ARBA" id="ARBA00022692"/>
    </source>
</evidence>
<organism evidence="9 10">
    <name type="scientific">Pigmentiphaga litoralis</name>
    <dbReference type="NCBI Taxonomy" id="516702"/>
    <lineage>
        <taxon>Bacteria</taxon>
        <taxon>Pseudomonadati</taxon>
        <taxon>Pseudomonadota</taxon>
        <taxon>Betaproteobacteria</taxon>
        <taxon>Burkholderiales</taxon>
        <taxon>Alcaligenaceae</taxon>
        <taxon>Pigmentiphaga</taxon>
    </lineage>
</organism>
<dbReference type="PANTHER" id="PTHR30151:SF0">
    <property type="entry name" value="ABC TRANSPORTER PERMEASE PROTEIN MJ0413-RELATED"/>
    <property type="match status" value="1"/>
</dbReference>
<evidence type="ECO:0000259" key="8">
    <source>
        <dbReference type="PROSITE" id="PS50928"/>
    </source>
</evidence>
<feature type="transmembrane region" description="Helical" evidence="7">
    <location>
        <begin position="111"/>
        <end position="131"/>
    </location>
</feature>
<evidence type="ECO:0000256" key="6">
    <source>
        <dbReference type="ARBA" id="ARBA00023136"/>
    </source>
</evidence>
<dbReference type="GO" id="GO:0005886">
    <property type="term" value="C:plasma membrane"/>
    <property type="evidence" value="ECO:0007669"/>
    <property type="project" value="UniProtKB-SubCell"/>
</dbReference>
<evidence type="ECO:0000313" key="10">
    <source>
        <dbReference type="Proteomes" id="UP000542125"/>
    </source>
</evidence>
<sequence>MPHTLVAGAPGAAVHAAGPGAAVAPSAGAALAASSTPTASATAAHAMGWRHHVPLLWKLASFALFFGLWEIAGRIPISLAFPPFSKVAVAMFNLLASGELIKAYANTLPPLIAGLVITAVVGVVCGIAMGLSRLTEWALYPAMVIMQTAPMAAIIPLITFLYGIGITAKIIAVVILSLPMVTMNCYSGIRQTNASLLEMTRSFMGTRRQQVTKIILPHASGMIFAGLRLGISGGFIGIVLAELLITPTGIGDTISYYRSVAKYAEMFAAIVSIIVLATLVLTALQLIERRVFKALGQQHTQT</sequence>
<feature type="transmembrane region" description="Helical" evidence="7">
    <location>
        <begin position="266"/>
        <end position="287"/>
    </location>
</feature>
<keyword evidence="5 7" id="KW-1133">Transmembrane helix</keyword>
<dbReference type="EMBL" id="JACBYR010000001">
    <property type="protein sequence ID" value="NYE84256.1"/>
    <property type="molecule type" value="Genomic_DNA"/>
</dbReference>
<keyword evidence="6 7" id="KW-0472">Membrane</keyword>
<dbReference type="Proteomes" id="UP000542125">
    <property type="component" value="Unassembled WGS sequence"/>
</dbReference>
<feature type="transmembrane region" description="Helical" evidence="7">
    <location>
        <begin position="223"/>
        <end position="246"/>
    </location>
</feature>
<comment type="subcellular location">
    <subcellularLocation>
        <location evidence="1 7">Cell membrane</location>
        <topology evidence="1 7">Multi-pass membrane protein</topology>
    </subcellularLocation>
</comment>
<dbReference type="InterPro" id="IPR035906">
    <property type="entry name" value="MetI-like_sf"/>
</dbReference>
<proteinExistence type="inferred from homology"/>
<feature type="transmembrane region" description="Helical" evidence="7">
    <location>
        <begin position="138"/>
        <end position="164"/>
    </location>
</feature>
<gene>
    <name evidence="9" type="ORF">FHW18_003527</name>
</gene>
<feature type="domain" description="ABC transmembrane type-1" evidence="8">
    <location>
        <begin position="104"/>
        <end position="285"/>
    </location>
</feature>
<reference evidence="9 10" key="1">
    <citation type="submission" date="2020-07" db="EMBL/GenBank/DDBJ databases">
        <title>Genomic Encyclopedia of Type Strains, Phase IV (KMG-V): Genome sequencing to study the core and pangenomes of soil and plant-associated prokaryotes.</title>
        <authorList>
            <person name="Whitman W."/>
        </authorList>
    </citation>
    <scope>NUCLEOTIDE SEQUENCE [LARGE SCALE GENOMIC DNA]</scope>
    <source>
        <strain evidence="9 10">SAS40</strain>
    </source>
</reference>
<dbReference type="PANTHER" id="PTHR30151">
    <property type="entry name" value="ALKANE SULFONATE ABC TRANSPORTER-RELATED, MEMBRANE SUBUNIT"/>
    <property type="match status" value="1"/>
</dbReference>
<dbReference type="RefSeq" id="WP_218863275.1">
    <property type="nucleotide sequence ID" value="NZ_JACBYR010000001.1"/>
</dbReference>
<dbReference type="CDD" id="cd06261">
    <property type="entry name" value="TM_PBP2"/>
    <property type="match status" value="1"/>
</dbReference>
<evidence type="ECO:0000256" key="2">
    <source>
        <dbReference type="ARBA" id="ARBA00022448"/>
    </source>
</evidence>
<dbReference type="GO" id="GO:0055085">
    <property type="term" value="P:transmembrane transport"/>
    <property type="evidence" value="ECO:0007669"/>
    <property type="project" value="InterPro"/>
</dbReference>
<keyword evidence="4 7" id="KW-0812">Transmembrane</keyword>
<protein>
    <submittedName>
        <fullName evidence="9">NitT/TauT family transport system permease protein</fullName>
    </submittedName>
</protein>
<evidence type="ECO:0000256" key="1">
    <source>
        <dbReference type="ARBA" id="ARBA00004651"/>
    </source>
</evidence>
<comment type="caution">
    <text evidence="9">The sequence shown here is derived from an EMBL/GenBank/DDBJ whole genome shotgun (WGS) entry which is preliminary data.</text>
</comment>
<evidence type="ECO:0000313" key="9">
    <source>
        <dbReference type="EMBL" id="NYE84256.1"/>
    </source>
</evidence>
<keyword evidence="3" id="KW-1003">Cell membrane</keyword>
<dbReference type="SUPFAM" id="SSF161098">
    <property type="entry name" value="MetI-like"/>
    <property type="match status" value="1"/>
</dbReference>
<evidence type="ECO:0000256" key="5">
    <source>
        <dbReference type="ARBA" id="ARBA00022989"/>
    </source>
</evidence>
<dbReference type="AlphaFoldDB" id="A0A7Y9LPM8"/>
<dbReference type="Gene3D" id="1.10.3720.10">
    <property type="entry name" value="MetI-like"/>
    <property type="match status" value="1"/>
</dbReference>
<dbReference type="InterPro" id="IPR000515">
    <property type="entry name" value="MetI-like"/>
</dbReference>
<keyword evidence="10" id="KW-1185">Reference proteome</keyword>
<evidence type="ECO:0000256" key="7">
    <source>
        <dbReference type="RuleBase" id="RU363032"/>
    </source>
</evidence>
<evidence type="ECO:0000256" key="3">
    <source>
        <dbReference type="ARBA" id="ARBA00022475"/>
    </source>
</evidence>